<dbReference type="FunFam" id="1.25.40.10:FF:000427">
    <property type="entry name" value="Pentatricopeptide repeat-containing protein chloroplastic"/>
    <property type="match status" value="1"/>
</dbReference>
<feature type="repeat" description="PPR" evidence="3">
    <location>
        <begin position="203"/>
        <end position="237"/>
    </location>
</feature>
<dbReference type="AlphaFoldDB" id="A0A6J1CCK6"/>
<dbReference type="KEGG" id="mcha:111009484"/>
<feature type="repeat" description="PPR" evidence="3">
    <location>
        <begin position="436"/>
        <end position="470"/>
    </location>
</feature>
<dbReference type="Gene3D" id="1.25.40.10">
    <property type="entry name" value="Tetratricopeptide repeat domain"/>
    <property type="match status" value="5"/>
</dbReference>
<dbReference type="NCBIfam" id="TIGR00756">
    <property type="entry name" value="PPR"/>
    <property type="match status" value="7"/>
</dbReference>
<dbReference type="PANTHER" id="PTHR47926:SF436">
    <property type="entry name" value="PENTATRICOPEPTIDE REPEAT-CONTAINING PROTEIN ELI1, CHLOROPLASTIC-LIKE ISOFORM X2"/>
    <property type="match status" value="1"/>
</dbReference>
<dbReference type="Pfam" id="PF13041">
    <property type="entry name" value="PPR_2"/>
    <property type="match status" value="3"/>
</dbReference>
<feature type="repeat" description="PPR" evidence="3">
    <location>
        <begin position="102"/>
        <end position="136"/>
    </location>
</feature>
<dbReference type="GO" id="GO:0009451">
    <property type="term" value="P:RNA modification"/>
    <property type="evidence" value="ECO:0007669"/>
    <property type="project" value="InterPro"/>
</dbReference>
<accession>A0A6J1CCK6</accession>
<feature type="domain" description="DYW" evidence="4">
    <location>
        <begin position="751"/>
        <end position="843"/>
    </location>
</feature>
<dbReference type="Pfam" id="PF13812">
    <property type="entry name" value="PPR_3"/>
    <property type="match status" value="1"/>
</dbReference>
<reference evidence="6" key="1">
    <citation type="submission" date="2025-08" db="UniProtKB">
        <authorList>
            <consortium name="RefSeq"/>
        </authorList>
    </citation>
    <scope>IDENTIFICATION</scope>
    <source>
        <strain evidence="6">OHB3-1</strain>
    </source>
</reference>
<protein>
    <submittedName>
        <fullName evidence="6">Pentatricopeptide repeat-containing protein At3g22690</fullName>
    </submittedName>
</protein>
<organism evidence="5 6">
    <name type="scientific">Momordica charantia</name>
    <name type="common">Bitter gourd</name>
    <name type="synonym">Balsam pear</name>
    <dbReference type="NCBI Taxonomy" id="3673"/>
    <lineage>
        <taxon>Eukaryota</taxon>
        <taxon>Viridiplantae</taxon>
        <taxon>Streptophyta</taxon>
        <taxon>Embryophyta</taxon>
        <taxon>Tracheophyta</taxon>
        <taxon>Spermatophyta</taxon>
        <taxon>Magnoliopsida</taxon>
        <taxon>eudicotyledons</taxon>
        <taxon>Gunneridae</taxon>
        <taxon>Pentapetalae</taxon>
        <taxon>rosids</taxon>
        <taxon>fabids</taxon>
        <taxon>Cucurbitales</taxon>
        <taxon>Cucurbitaceae</taxon>
        <taxon>Momordiceae</taxon>
        <taxon>Momordica</taxon>
    </lineage>
</organism>
<dbReference type="InterPro" id="IPR011990">
    <property type="entry name" value="TPR-like_helical_dom_sf"/>
</dbReference>
<keyword evidence="5" id="KW-1185">Reference proteome</keyword>
<dbReference type="PROSITE" id="PS51375">
    <property type="entry name" value="PPR"/>
    <property type="match status" value="7"/>
</dbReference>
<dbReference type="FunFam" id="1.25.40.10:FF:001238">
    <property type="entry name" value="Pentatricopeptide repeat-containing protein At3g22690"/>
    <property type="match status" value="1"/>
</dbReference>
<evidence type="ECO:0000256" key="2">
    <source>
        <dbReference type="ARBA" id="ARBA00022737"/>
    </source>
</evidence>
<dbReference type="GeneID" id="111009484"/>
<feature type="repeat" description="PPR" evidence="3">
    <location>
        <begin position="405"/>
        <end position="435"/>
    </location>
</feature>
<dbReference type="InterPro" id="IPR046960">
    <property type="entry name" value="PPR_At4g14850-like_plant"/>
</dbReference>
<dbReference type="InterPro" id="IPR046848">
    <property type="entry name" value="E_motif"/>
</dbReference>
<feature type="repeat" description="PPR" evidence="3">
    <location>
        <begin position="537"/>
        <end position="571"/>
    </location>
</feature>
<dbReference type="Pfam" id="PF20431">
    <property type="entry name" value="E_motif"/>
    <property type="match status" value="1"/>
</dbReference>
<evidence type="ECO:0000313" key="6">
    <source>
        <dbReference type="RefSeq" id="XP_022138268.1"/>
    </source>
</evidence>
<dbReference type="OrthoDB" id="731539at2759"/>
<dbReference type="InterPro" id="IPR032867">
    <property type="entry name" value="DYW_dom"/>
</dbReference>
<evidence type="ECO:0000259" key="4">
    <source>
        <dbReference type="Pfam" id="PF14432"/>
    </source>
</evidence>
<dbReference type="Proteomes" id="UP000504603">
    <property type="component" value="Unplaced"/>
</dbReference>
<dbReference type="FunFam" id="1.25.40.10:FF:000366">
    <property type="entry name" value="Pentatricopeptide (PPR) repeat-containing protein"/>
    <property type="match status" value="1"/>
</dbReference>
<dbReference type="Pfam" id="PF01535">
    <property type="entry name" value="PPR"/>
    <property type="match status" value="3"/>
</dbReference>
<dbReference type="PANTHER" id="PTHR47926">
    <property type="entry name" value="PENTATRICOPEPTIDE REPEAT-CONTAINING PROTEIN"/>
    <property type="match status" value="1"/>
</dbReference>
<feature type="repeat" description="PPR" evidence="3">
    <location>
        <begin position="572"/>
        <end position="606"/>
    </location>
</feature>
<sequence>MAANLHPCPPVSATPNCIIPTSPNHSKHTPSHHFRGGLFRNCKTMDELRQLHCYVSKQGVIRKQSAVTKLISACVEMGTWESMDYARKAFNIFEEDGEENVTLFMYNSLIRGCSAAGLCDEAVSLYIQMKGAGFLPDNFTFPFVLSACAKAAAFLQGVQLHGALMKIGLEGDMFVANSLIHLYGEAGEVSFARKVFDGMLERNVVSWTSLICGYGRTDSSREAVALFFQMIEAGVGPNSVTMVCVISACAKLKDVELAKRIHAYIEESEMELNTQMVNALVDMYMKYGEIGAAKRLYNGCVDKNLVLCNTIMSNFARHGMPNEVLAILVGMFREDLRPDRVSLLSTISACGQMGDYLLGKCCHNYALRHGYEAWDNICNAMIDMYMKFGKQELACRVFDGMSNKTIISWNSLLAGYIKNRDVGSAREIFNEMPGKDIVSWNTMVNALVQESMFKEAIELFREMQTKEMEADRVTMVEVASACGYLGALDLAKWIYAYIVKNNIYCDMLLETALVDMFARCGDSRSAMEVFDNMNIKDVYAWTAAIGAMTVDGNGERAIELYNEMLRQGIKPDQVVFVNILTACSHGGFVEQGQYIFESMKQHGISPQIVHYGCMVDLLGRKGKLEEALDIIKSMPMKPNGIIWGSLLAACRTHKNLDMATFAAERLAEVAPERTGIHVLLSNIYASAGKWADVANVRLQLRDKGVQKTPGSSLIEVDGVIHEFTSGDRSHPENYDIDMMLEEVTCRLGDAGYVPDLTNVLLDVNEQEKQYLLNRHSEKLAMAYGLISTEKHVRIRVMKNLRMCSDCHAFAKYISEVYGREITVRDNNRFHFFRHGSCSCGDYW</sequence>
<dbReference type="Pfam" id="PF14432">
    <property type="entry name" value="DYW_deaminase"/>
    <property type="match status" value="1"/>
</dbReference>
<keyword evidence="2" id="KW-0677">Repeat</keyword>
<evidence type="ECO:0000256" key="3">
    <source>
        <dbReference type="PROSITE-ProRule" id="PRU00708"/>
    </source>
</evidence>
<dbReference type="GO" id="GO:0008270">
    <property type="term" value="F:zinc ion binding"/>
    <property type="evidence" value="ECO:0007669"/>
    <property type="project" value="InterPro"/>
</dbReference>
<name>A0A6J1CCK6_MOMCH</name>
<dbReference type="GO" id="GO:0003723">
    <property type="term" value="F:RNA binding"/>
    <property type="evidence" value="ECO:0007669"/>
    <property type="project" value="InterPro"/>
</dbReference>
<dbReference type="FunFam" id="1.25.40.10:FF:000031">
    <property type="entry name" value="Pentatricopeptide repeat-containing protein mitochondrial"/>
    <property type="match status" value="1"/>
</dbReference>
<feature type="repeat" description="PPR" evidence="3">
    <location>
        <begin position="304"/>
        <end position="338"/>
    </location>
</feature>
<comment type="similarity">
    <text evidence="1">Belongs to the PPR family. PCMP-H subfamily.</text>
</comment>
<proteinExistence type="inferred from homology"/>
<dbReference type="InterPro" id="IPR002885">
    <property type="entry name" value="PPR_rpt"/>
</dbReference>
<evidence type="ECO:0000313" key="5">
    <source>
        <dbReference type="Proteomes" id="UP000504603"/>
    </source>
</evidence>
<evidence type="ECO:0000256" key="1">
    <source>
        <dbReference type="ARBA" id="ARBA00006643"/>
    </source>
</evidence>
<dbReference type="RefSeq" id="XP_022138268.1">
    <property type="nucleotide sequence ID" value="XM_022282576.1"/>
</dbReference>
<gene>
    <name evidence="6" type="primary">LOC111009484</name>
</gene>